<dbReference type="EMBL" id="LWDF02000105">
    <property type="protein sequence ID" value="KAE8257554.1"/>
    <property type="molecule type" value="Genomic_DNA"/>
</dbReference>
<keyword evidence="3" id="KW-1185">Reference proteome</keyword>
<proteinExistence type="predicted"/>
<dbReference type="Pfam" id="PF00871">
    <property type="entry name" value="Acetate_kinase"/>
    <property type="match status" value="2"/>
</dbReference>
<protein>
    <recommendedName>
        <fullName evidence="4">Acetate kinase</fullName>
    </recommendedName>
</protein>
<dbReference type="InterPro" id="IPR043129">
    <property type="entry name" value="ATPase_NBD"/>
</dbReference>
<dbReference type="GO" id="GO:0008776">
    <property type="term" value="F:acetate kinase activity"/>
    <property type="evidence" value="ECO:0007669"/>
    <property type="project" value="TreeGrafter"/>
</dbReference>
<accession>A0A177TIP5</accession>
<gene>
    <name evidence="2" type="ORF">A4X13_0g2268</name>
</gene>
<dbReference type="InterPro" id="IPR000890">
    <property type="entry name" value="Aliphatic_acid_kin_short-chain"/>
</dbReference>
<feature type="compositionally biased region" description="Gly residues" evidence="1">
    <location>
        <begin position="520"/>
        <end position="532"/>
    </location>
</feature>
<dbReference type="Proteomes" id="UP000077521">
    <property type="component" value="Unassembled WGS sequence"/>
</dbReference>
<feature type="region of interest" description="Disordered" evidence="1">
    <location>
        <begin position="520"/>
        <end position="541"/>
    </location>
</feature>
<evidence type="ECO:0000256" key="1">
    <source>
        <dbReference type="SAM" id="MobiDB-lite"/>
    </source>
</evidence>
<dbReference type="SUPFAM" id="SSF53067">
    <property type="entry name" value="Actin-like ATPase domain"/>
    <property type="match status" value="2"/>
</dbReference>
<comment type="caution">
    <text evidence="2">The sequence shown here is derived from an EMBL/GenBank/DDBJ whole genome shotgun (WGS) entry which is preliminary data.</text>
</comment>
<sequence length="607" mass="64833">MATSPPSPSKQEYLLALNCGSSSLKLKLFALHLHDALSSPSRRLRRLSSTSSLSQTSAAFYGRPASVDLPQGIELLVAASVVLKGESGNRSATLKWSRLPVSSAVDLHDKITLQHTEIATEPFIQEIFDLLTKTFNATRTSTTSTSTLTLSLPALPPPDLRTSIRFITHRIVHGAGFPHPYIISHDADEDSRSSQLKSLETLEELAPLHNIVSTRVIKLCIRMVPGADQLCLWDTQFHWTIPEEISTYPVWQPEAIQLPGGMPLRKWGFHGLSYSSVLRQVSAFLERPVSTLNLIIAHLGSGASLCAIRAGKSLDTSMGLTPLEGLPGSTRAGSVDPALSHHLKPDPARHSTASASGEGGGGDALDLSEQGRVTVPGGEGVQIDWAEWELNSKSGWLALAGTRDFEEIVARKDGLVEGCTPEDRRKAKLAFDVFVDRILAYLGAYTFKILAAGAAHVDALVFSGGIGEHSTELRMALAAKLEHTPLALRSADGGHYGSENVGGVRRILGPPREGERVGMGMSGAAGGGGGNGSSSSMNTPKWSGEIVPGSPLGPGASMPGSPRTLHGTTCGRWGVPWLVAETDEELECVRLSMPTIRTLWTSTPERE</sequence>
<dbReference type="InterPro" id="IPR023865">
    <property type="entry name" value="Aliphatic_acid_kinase_CS"/>
</dbReference>
<reference evidence="2" key="1">
    <citation type="submission" date="2016-04" db="EMBL/GenBank/DDBJ databases">
        <authorList>
            <person name="Nguyen H.D."/>
            <person name="Samba Siva P."/>
            <person name="Cullis J."/>
            <person name="Levesque C.A."/>
            <person name="Hambleton S."/>
        </authorList>
    </citation>
    <scope>NUCLEOTIDE SEQUENCE</scope>
    <source>
        <strain evidence="2">DAOMC 236416</strain>
    </source>
</reference>
<organism evidence="2 3">
    <name type="scientific">Tilletia indica</name>
    <dbReference type="NCBI Taxonomy" id="43049"/>
    <lineage>
        <taxon>Eukaryota</taxon>
        <taxon>Fungi</taxon>
        <taxon>Dikarya</taxon>
        <taxon>Basidiomycota</taxon>
        <taxon>Ustilaginomycotina</taxon>
        <taxon>Exobasidiomycetes</taxon>
        <taxon>Tilletiales</taxon>
        <taxon>Tilletiaceae</taxon>
        <taxon>Tilletia</taxon>
    </lineage>
</organism>
<dbReference type="PROSITE" id="PS01075">
    <property type="entry name" value="ACETATE_KINASE_1"/>
    <property type="match status" value="1"/>
</dbReference>
<dbReference type="PROSITE" id="PS01076">
    <property type="entry name" value="ACETATE_KINASE_2"/>
    <property type="match status" value="1"/>
</dbReference>
<dbReference type="PANTHER" id="PTHR21060:SF15">
    <property type="entry name" value="ACETATE KINASE-RELATED"/>
    <property type="match status" value="1"/>
</dbReference>
<evidence type="ECO:0000313" key="2">
    <source>
        <dbReference type="EMBL" id="KAE8257554.1"/>
    </source>
</evidence>
<name>A0A177TIP5_9BASI</name>
<reference evidence="2" key="2">
    <citation type="journal article" date="2019" name="IMA Fungus">
        <title>Genome sequencing and comparison of five Tilletia species to identify candidate genes for the detection of regulated species infecting wheat.</title>
        <authorList>
            <person name="Nguyen H.D.T."/>
            <person name="Sultana T."/>
            <person name="Kesanakurti P."/>
            <person name="Hambleton S."/>
        </authorList>
    </citation>
    <scope>NUCLEOTIDE SEQUENCE</scope>
    <source>
        <strain evidence="2">DAOMC 236416</strain>
    </source>
</reference>
<dbReference type="PANTHER" id="PTHR21060">
    <property type="entry name" value="ACETATE KINASE"/>
    <property type="match status" value="1"/>
</dbReference>
<evidence type="ECO:0008006" key="4">
    <source>
        <dbReference type="Google" id="ProtNLM"/>
    </source>
</evidence>
<feature type="region of interest" description="Disordered" evidence="1">
    <location>
        <begin position="325"/>
        <end position="371"/>
    </location>
</feature>
<dbReference type="GO" id="GO:0006083">
    <property type="term" value="P:acetate metabolic process"/>
    <property type="evidence" value="ECO:0007669"/>
    <property type="project" value="TreeGrafter"/>
</dbReference>
<evidence type="ECO:0000313" key="3">
    <source>
        <dbReference type="Proteomes" id="UP000077521"/>
    </source>
</evidence>
<dbReference type="AlphaFoldDB" id="A0A177TIP5"/>
<dbReference type="Gene3D" id="3.30.420.40">
    <property type="match status" value="2"/>
</dbReference>